<feature type="transmembrane region" description="Helical" evidence="6">
    <location>
        <begin position="144"/>
        <end position="167"/>
    </location>
</feature>
<evidence type="ECO:0000313" key="8">
    <source>
        <dbReference type="Proteomes" id="UP001156691"/>
    </source>
</evidence>
<keyword evidence="8" id="KW-1185">Reference proteome</keyword>
<name>A0ABQ5W182_9HYPH</name>
<dbReference type="PANTHER" id="PTHR30086">
    <property type="entry name" value="ARGININE EXPORTER PROTEIN ARGO"/>
    <property type="match status" value="1"/>
</dbReference>
<accession>A0ABQ5W182</accession>
<dbReference type="RefSeq" id="WP_284339009.1">
    <property type="nucleotide sequence ID" value="NZ_BSNS01000004.1"/>
</dbReference>
<keyword evidence="2" id="KW-1003">Cell membrane</keyword>
<evidence type="ECO:0000313" key="7">
    <source>
        <dbReference type="EMBL" id="GLQ53564.1"/>
    </source>
</evidence>
<sequence>MDPFTLVTFTIAYAIAVLVPGPGVAAVVARALGGGFKGAFPMVLGILAGDLVYFVFVVFGLAAIATHFGPVFTVIRWVGAAYLLYIAWQFWTARPGSERLKPKSDSGWKTFLAGLSLTLGNPKTIIFYLAILPTVIPLDRMNPVAFAELTAIVVVVLLAIGCGYAWLASTARDMLKSPRALGRLNKTAGVMMATAAGLVAWQH</sequence>
<gene>
    <name evidence="7" type="ORF">GCM10010862_08230</name>
</gene>
<feature type="transmembrane region" description="Helical" evidence="6">
    <location>
        <begin position="111"/>
        <end position="132"/>
    </location>
</feature>
<feature type="transmembrane region" description="Helical" evidence="6">
    <location>
        <begin position="71"/>
        <end position="91"/>
    </location>
</feature>
<evidence type="ECO:0000256" key="6">
    <source>
        <dbReference type="SAM" id="Phobius"/>
    </source>
</evidence>
<feature type="transmembrane region" description="Helical" evidence="6">
    <location>
        <begin position="40"/>
        <end position="65"/>
    </location>
</feature>
<organism evidence="7 8">
    <name type="scientific">Devosia nitrariae</name>
    <dbReference type="NCBI Taxonomy" id="2071872"/>
    <lineage>
        <taxon>Bacteria</taxon>
        <taxon>Pseudomonadati</taxon>
        <taxon>Pseudomonadota</taxon>
        <taxon>Alphaproteobacteria</taxon>
        <taxon>Hyphomicrobiales</taxon>
        <taxon>Devosiaceae</taxon>
        <taxon>Devosia</taxon>
    </lineage>
</organism>
<evidence type="ECO:0000256" key="2">
    <source>
        <dbReference type="ARBA" id="ARBA00022475"/>
    </source>
</evidence>
<feature type="transmembrane region" description="Helical" evidence="6">
    <location>
        <begin position="6"/>
        <end position="28"/>
    </location>
</feature>
<evidence type="ECO:0000256" key="5">
    <source>
        <dbReference type="ARBA" id="ARBA00023136"/>
    </source>
</evidence>
<keyword evidence="4 6" id="KW-1133">Transmembrane helix</keyword>
<keyword evidence="3 6" id="KW-0812">Transmembrane</keyword>
<reference evidence="8" key="1">
    <citation type="journal article" date="2019" name="Int. J. Syst. Evol. Microbiol.">
        <title>The Global Catalogue of Microorganisms (GCM) 10K type strain sequencing project: providing services to taxonomists for standard genome sequencing and annotation.</title>
        <authorList>
            <consortium name="The Broad Institute Genomics Platform"/>
            <consortium name="The Broad Institute Genome Sequencing Center for Infectious Disease"/>
            <person name="Wu L."/>
            <person name="Ma J."/>
        </authorList>
    </citation>
    <scope>NUCLEOTIDE SEQUENCE [LARGE SCALE GENOMIC DNA]</scope>
    <source>
        <strain evidence="8">NBRC 112416</strain>
    </source>
</reference>
<keyword evidence="5 6" id="KW-0472">Membrane</keyword>
<dbReference type="Pfam" id="PF01810">
    <property type="entry name" value="LysE"/>
    <property type="match status" value="1"/>
</dbReference>
<evidence type="ECO:0000256" key="1">
    <source>
        <dbReference type="ARBA" id="ARBA00004651"/>
    </source>
</evidence>
<comment type="caution">
    <text evidence="7">The sequence shown here is derived from an EMBL/GenBank/DDBJ whole genome shotgun (WGS) entry which is preliminary data.</text>
</comment>
<proteinExistence type="predicted"/>
<evidence type="ECO:0000256" key="3">
    <source>
        <dbReference type="ARBA" id="ARBA00022692"/>
    </source>
</evidence>
<dbReference type="Proteomes" id="UP001156691">
    <property type="component" value="Unassembled WGS sequence"/>
</dbReference>
<protein>
    <submittedName>
        <fullName evidence="7">Lysine transporter LysE</fullName>
    </submittedName>
</protein>
<comment type="subcellular location">
    <subcellularLocation>
        <location evidence="1">Cell membrane</location>
        <topology evidence="1">Multi-pass membrane protein</topology>
    </subcellularLocation>
</comment>
<evidence type="ECO:0000256" key="4">
    <source>
        <dbReference type="ARBA" id="ARBA00022989"/>
    </source>
</evidence>
<dbReference type="InterPro" id="IPR001123">
    <property type="entry name" value="LeuE-type"/>
</dbReference>
<dbReference type="PANTHER" id="PTHR30086:SF20">
    <property type="entry name" value="ARGININE EXPORTER PROTEIN ARGO-RELATED"/>
    <property type="match status" value="1"/>
</dbReference>
<dbReference type="EMBL" id="BSNS01000004">
    <property type="protein sequence ID" value="GLQ53564.1"/>
    <property type="molecule type" value="Genomic_DNA"/>
</dbReference>